<keyword evidence="3" id="KW-1185">Reference proteome</keyword>
<dbReference type="SUPFAM" id="SSF50998">
    <property type="entry name" value="Quinoprotein alcohol dehydrogenase-like"/>
    <property type="match status" value="1"/>
</dbReference>
<gene>
    <name evidence="2" type="ORF">BGE01nite_09250</name>
</gene>
<dbReference type="EMBL" id="BKAG01000004">
    <property type="protein sequence ID" value="GEP41634.1"/>
    <property type="molecule type" value="Genomic_DNA"/>
</dbReference>
<dbReference type="RefSeq" id="WP_146849093.1">
    <property type="nucleotide sequence ID" value="NZ_BKAG01000004.1"/>
</dbReference>
<reference evidence="2 3" key="1">
    <citation type="submission" date="2019-07" db="EMBL/GenBank/DDBJ databases">
        <title>Whole genome shotgun sequence of Brevifollis gellanilyticus NBRC 108608.</title>
        <authorList>
            <person name="Hosoyama A."/>
            <person name="Uohara A."/>
            <person name="Ohji S."/>
            <person name="Ichikawa N."/>
        </authorList>
    </citation>
    <scope>NUCLEOTIDE SEQUENCE [LARGE SCALE GENOMIC DNA]</scope>
    <source>
        <strain evidence="2 3">NBRC 108608</strain>
    </source>
</reference>
<protein>
    <submittedName>
        <fullName evidence="2">Uncharacterized protein</fullName>
    </submittedName>
</protein>
<feature type="signal peptide" evidence="1">
    <location>
        <begin position="1"/>
        <end position="19"/>
    </location>
</feature>
<sequence length="556" mass="58821">MTALLVMGLAAFARSADWAMFGGNAQHTAISMVQGRPLTQLLWQTPVDLNPGAYTHYGTPTITAGNTVIVPVTTGTGNNFVVQGRRGFDGSLLWTMATDYIAPSSIWRPNFSPMLVKKAPNTYRVYVPAAGGTLNWRDHADQAVATATGKLAFFDNSPGLTAYLANKATYDANVKINTPVTSDTAGNIYFGFQVIGSTPLLAQGGGIARISASGVGSYAAASTVSGYIQTALNAAPALSLDETKLYVVFSNGGDYGSNTEGKLVRLEASTLTPLTSSAQLNGVLGIATSSPTIGPDGDVYFGINNDSYSRGRLLHYSADLFTTKLIGGFGWDTTAAVVPSSIVPGYTSSAGSAYLLFTKYNSYYFVGGLNKIAILDPNVSQINPLTGETDMKEVMTLVSPMGNNDEWCINSTAVDVPGKAIYVNNEDGHIYRWDLVNNTYTSLQVASVGLQPYTPTVIGPDGTVYAIARGILFAAGARPAVDLPVTTATQSSTDLVFSFQRTRPDLTYITETSTDLMNWTHVITYPGAAGAAGAATTVTQPILPPPARAFLRLRVY</sequence>
<evidence type="ECO:0000256" key="1">
    <source>
        <dbReference type="SAM" id="SignalP"/>
    </source>
</evidence>
<dbReference type="OrthoDB" id="7533321at2"/>
<evidence type="ECO:0000313" key="2">
    <source>
        <dbReference type="EMBL" id="GEP41634.1"/>
    </source>
</evidence>
<evidence type="ECO:0000313" key="3">
    <source>
        <dbReference type="Proteomes" id="UP000321577"/>
    </source>
</evidence>
<comment type="caution">
    <text evidence="2">The sequence shown here is derived from an EMBL/GenBank/DDBJ whole genome shotgun (WGS) entry which is preliminary data.</text>
</comment>
<dbReference type="InterPro" id="IPR011047">
    <property type="entry name" value="Quinoprotein_ADH-like_sf"/>
</dbReference>
<proteinExistence type="predicted"/>
<organism evidence="2 3">
    <name type="scientific">Brevifollis gellanilyticus</name>
    <dbReference type="NCBI Taxonomy" id="748831"/>
    <lineage>
        <taxon>Bacteria</taxon>
        <taxon>Pseudomonadati</taxon>
        <taxon>Verrucomicrobiota</taxon>
        <taxon>Verrucomicrobiia</taxon>
        <taxon>Verrucomicrobiales</taxon>
        <taxon>Verrucomicrobiaceae</taxon>
    </lineage>
</organism>
<feature type="chain" id="PRO_5021859912" evidence="1">
    <location>
        <begin position="20"/>
        <end position="556"/>
    </location>
</feature>
<dbReference type="Proteomes" id="UP000321577">
    <property type="component" value="Unassembled WGS sequence"/>
</dbReference>
<keyword evidence="1" id="KW-0732">Signal</keyword>
<dbReference type="AlphaFoldDB" id="A0A512M4H1"/>
<name>A0A512M4H1_9BACT</name>
<accession>A0A512M4H1</accession>